<proteinExistence type="predicted"/>
<gene>
    <name evidence="2" type="ORF">Rain11_2256</name>
</gene>
<protein>
    <recommendedName>
        <fullName evidence="4">DUF3078 domain-containing protein</fullName>
    </recommendedName>
</protein>
<organism evidence="2 3">
    <name type="scientific">Raineya orbicola</name>
    <dbReference type="NCBI Taxonomy" id="2016530"/>
    <lineage>
        <taxon>Bacteria</taxon>
        <taxon>Pseudomonadati</taxon>
        <taxon>Bacteroidota</taxon>
        <taxon>Cytophagia</taxon>
        <taxon>Cytophagales</taxon>
        <taxon>Raineyaceae</taxon>
        <taxon>Raineya</taxon>
    </lineage>
</organism>
<keyword evidence="3" id="KW-1185">Reference proteome</keyword>
<dbReference type="AlphaFoldDB" id="A0A2N3I9E0"/>
<name>A0A2N3I9E0_9BACT</name>
<comment type="caution">
    <text evidence="2">The sequence shown here is derived from an EMBL/GenBank/DDBJ whole genome shotgun (WGS) entry which is preliminary data.</text>
</comment>
<dbReference type="InterPro" id="IPR021428">
    <property type="entry name" value="DUF3078"/>
</dbReference>
<dbReference type="EMBL" id="NKXO01000041">
    <property type="protein sequence ID" value="PKQ66868.1"/>
    <property type="molecule type" value="Genomic_DNA"/>
</dbReference>
<feature type="signal peptide" evidence="1">
    <location>
        <begin position="1"/>
        <end position="19"/>
    </location>
</feature>
<reference evidence="2 3" key="1">
    <citation type="submission" date="2017-06" db="EMBL/GenBank/DDBJ databases">
        <title>Raineya orbicola gen. nov., sp. nov. a slightly thermophilic bacterium of the phylum Bacteroidetes and the description of Raineyaceae fam. nov.</title>
        <authorList>
            <person name="Albuquerque L."/>
            <person name="Polonia A.R.M."/>
            <person name="Barroso C."/>
            <person name="Froufe H.J.C."/>
            <person name="Lage O."/>
            <person name="Lobo-Da-Cunha A."/>
            <person name="Egas C."/>
            <person name="Da Costa M.S."/>
        </authorList>
    </citation>
    <scope>NUCLEOTIDE SEQUENCE [LARGE SCALE GENOMIC DNA]</scope>
    <source>
        <strain evidence="2 3">SPSPC-11</strain>
    </source>
</reference>
<dbReference type="RefSeq" id="WP_101359519.1">
    <property type="nucleotide sequence ID" value="NZ_NKXO01000041.1"/>
</dbReference>
<dbReference type="Pfam" id="PF11276">
    <property type="entry name" value="DUF3078"/>
    <property type="match status" value="1"/>
</dbReference>
<feature type="chain" id="PRO_5014639081" description="DUF3078 domain-containing protein" evidence="1">
    <location>
        <begin position="20"/>
        <end position="322"/>
    </location>
</feature>
<evidence type="ECO:0008006" key="4">
    <source>
        <dbReference type="Google" id="ProtNLM"/>
    </source>
</evidence>
<evidence type="ECO:0000313" key="3">
    <source>
        <dbReference type="Proteomes" id="UP000233387"/>
    </source>
</evidence>
<dbReference type="OrthoDB" id="1495718at2"/>
<evidence type="ECO:0000313" key="2">
    <source>
        <dbReference type="EMBL" id="PKQ66868.1"/>
    </source>
</evidence>
<sequence length="322" mass="36908">MKKFAYLFVCFLLVKQSFAQKDSAIRDTSYWKKSAQMGLGFNQASFSDNWKAGGVSSVALASFLYADANYLKDKISWDNSLRLNYGIVKNKGQSLRKNQDRILFDSKFGYKLSKNWNLFASLNFLTQFDAGFEYERQFKDNAGNVVAIRDNLISKFFAPAFLTEAAGLEYKPVNYFWVRFGVASMRQTFVFEPEFNNNRAIDANGNGIINEPTDTFDPKVNYGVAEGKSIRNEVGILTLEADFNKEVFKNIVFQAHFWSFTTYENPLATDVRSELAIIAKVNKYVNVKLGAIILYDQDQDLKTQYAQNFTLNFAMNWDNKKK</sequence>
<accession>A0A2N3I9E0</accession>
<evidence type="ECO:0000256" key="1">
    <source>
        <dbReference type="SAM" id="SignalP"/>
    </source>
</evidence>
<keyword evidence="1" id="KW-0732">Signal</keyword>
<dbReference type="Proteomes" id="UP000233387">
    <property type="component" value="Unassembled WGS sequence"/>
</dbReference>